<evidence type="ECO:0000256" key="6">
    <source>
        <dbReference type="ARBA" id="ARBA00022822"/>
    </source>
</evidence>
<dbReference type="InterPro" id="IPR045186">
    <property type="entry name" value="Indole-3-glycerol_P_synth"/>
</dbReference>
<dbReference type="Gene3D" id="3.20.20.70">
    <property type="entry name" value="Aldolase class I"/>
    <property type="match status" value="1"/>
</dbReference>
<dbReference type="InterPro" id="IPR013785">
    <property type="entry name" value="Aldolase_TIM"/>
</dbReference>
<evidence type="ECO:0000256" key="5">
    <source>
        <dbReference type="ARBA" id="ARBA00022793"/>
    </source>
</evidence>
<keyword evidence="5 9" id="KW-0210">Decarboxylase</keyword>
<dbReference type="GO" id="GO:0004640">
    <property type="term" value="F:phosphoribosylanthranilate isomerase activity"/>
    <property type="evidence" value="ECO:0007669"/>
    <property type="project" value="TreeGrafter"/>
</dbReference>
<evidence type="ECO:0000259" key="10">
    <source>
        <dbReference type="Pfam" id="PF00218"/>
    </source>
</evidence>
<dbReference type="Proteomes" id="UP000195437">
    <property type="component" value="Chromosome"/>
</dbReference>
<keyword evidence="8 9" id="KW-0456">Lyase</keyword>
<reference evidence="12" key="1">
    <citation type="submission" date="2017-05" db="EMBL/GenBank/DDBJ databases">
        <authorList>
            <person name="Sung H."/>
        </authorList>
    </citation>
    <scope>NUCLEOTIDE SEQUENCE [LARGE SCALE GENOMIC DNA]</scope>
    <source>
        <strain evidence="12">AR23208</strain>
    </source>
</reference>
<proteinExistence type="inferred from homology"/>
<dbReference type="KEGG" id="tum:CBW65_18290"/>
<dbReference type="OrthoDB" id="9804217at2"/>
<protein>
    <recommendedName>
        <fullName evidence="9">Indole-3-glycerol phosphate synthase</fullName>
        <shortName evidence="9">IGPS</shortName>
        <ecNumber evidence="9">4.1.1.48</ecNumber>
    </recommendedName>
</protein>
<dbReference type="EC" id="4.1.1.48" evidence="9"/>
<evidence type="ECO:0000313" key="12">
    <source>
        <dbReference type="Proteomes" id="UP000195437"/>
    </source>
</evidence>
<comment type="catalytic activity">
    <reaction evidence="1 9">
        <text>1-(2-carboxyphenylamino)-1-deoxy-D-ribulose 5-phosphate + H(+) = (1S,2R)-1-C-(indol-3-yl)glycerol 3-phosphate + CO2 + H2O</text>
        <dbReference type="Rhea" id="RHEA:23476"/>
        <dbReference type="ChEBI" id="CHEBI:15377"/>
        <dbReference type="ChEBI" id="CHEBI:15378"/>
        <dbReference type="ChEBI" id="CHEBI:16526"/>
        <dbReference type="ChEBI" id="CHEBI:58613"/>
        <dbReference type="ChEBI" id="CHEBI:58866"/>
        <dbReference type="EC" id="4.1.1.48"/>
    </reaction>
</comment>
<dbReference type="PANTHER" id="PTHR22854">
    <property type="entry name" value="TRYPTOPHAN BIOSYNTHESIS PROTEIN"/>
    <property type="match status" value="1"/>
</dbReference>
<dbReference type="SUPFAM" id="SSF51366">
    <property type="entry name" value="Ribulose-phoshate binding barrel"/>
    <property type="match status" value="1"/>
</dbReference>
<comment type="pathway">
    <text evidence="2 9">Amino-acid biosynthesis; L-tryptophan biosynthesis; L-tryptophan from chorismate: step 4/5.</text>
</comment>
<dbReference type="RefSeq" id="WP_087458063.1">
    <property type="nucleotide sequence ID" value="NZ_CP021434.1"/>
</dbReference>
<dbReference type="NCBIfam" id="NF001377">
    <property type="entry name" value="PRK00278.2-4"/>
    <property type="match status" value="1"/>
</dbReference>
<feature type="domain" description="Indole-3-glycerol phosphate synthase" evidence="10">
    <location>
        <begin position="3"/>
        <end position="250"/>
    </location>
</feature>
<dbReference type="CDD" id="cd00331">
    <property type="entry name" value="IGPS"/>
    <property type="match status" value="1"/>
</dbReference>
<sequence length="266" mass="28778">MILDKIVAVKREEVAQYAKSFDLGQVTEEIAALPATLGFEKALRETSEYIALIAEVKKASPSKGIIRPDFDPVKIAGIYEAAGANCLSVLTDEQFFQGHADYLRRVRAAVELPLLRKDFIIDEKQIYEARLLGADCILLIAAILSTAQMNEYLALAASLGLDVLTEVHDEKELERALEAGAGLLGVNNRDLRDFSVDLGTTARLAEMVPPGTLLVSESGIVTFDDVQQVKSAGAGAILVGETLMRDPLIAPSIDKLLGRVASEVQR</sequence>
<evidence type="ECO:0000256" key="1">
    <source>
        <dbReference type="ARBA" id="ARBA00001633"/>
    </source>
</evidence>
<evidence type="ECO:0000256" key="2">
    <source>
        <dbReference type="ARBA" id="ARBA00004696"/>
    </source>
</evidence>
<dbReference type="EMBL" id="CP021434">
    <property type="protein sequence ID" value="ARU62709.1"/>
    <property type="molecule type" value="Genomic_DNA"/>
</dbReference>
<accession>A0A1Y0IRR0</accession>
<dbReference type="Pfam" id="PF00218">
    <property type="entry name" value="IGPS"/>
    <property type="match status" value="1"/>
</dbReference>
<name>A0A1Y0IRR0_9BACL</name>
<dbReference type="InterPro" id="IPR001468">
    <property type="entry name" value="Indole-3-GlycerolPSynthase_CS"/>
</dbReference>
<evidence type="ECO:0000256" key="4">
    <source>
        <dbReference type="ARBA" id="ARBA00022605"/>
    </source>
</evidence>
<dbReference type="AlphaFoldDB" id="A0A1Y0IRR0"/>
<dbReference type="GO" id="GO:0000162">
    <property type="term" value="P:L-tryptophan biosynthetic process"/>
    <property type="evidence" value="ECO:0007669"/>
    <property type="project" value="UniProtKB-UniRule"/>
</dbReference>
<organism evidence="11 12">
    <name type="scientific">Tumebacillus avium</name>
    <dbReference type="NCBI Taxonomy" id="1903704"/>
    <lineage>
        <taxon>Bacteria</taxon>
        <taxon>Bacillati</taxon>
        <taxon>Bacillota</taxon>
        <taxon>Bacilli</taxon>
        <taxon>Bacillales</taxon>
        <taxon>Alicyclobacillaceae</taxon>
        <taxon>Tumebacillus</taxon>
    </lineage>
</organism>
<dbReference type="HAMAP" id="MF_00134_B">
    <property type="entry name" value="IGPS_B"/>
    <property type="match status" value="1"/>
</dbReference>
<evidence type="ECO:0000313" key="11">
    <source>
        <dbReference type="EMBL" id="ARU62709.1"/>
    </source>
</evidence>
<evidence type="ECO:0000256" key="7">
    <source>
        <dbReference type="ARBA" id="ARBA00023141"/>
    </source>
</evidence>
<evidence type="ECO:0000256" key="8">
    <source>
        <dbReference type="ARBA" id="ARBA00023239"/>
    </source>
</evidence>
<keyword evidence="12" id="KW-1185">Reference proteome</keyword>
<dbReference type="InterPro" id="IPR013798">
    <property type="entry name" value="Indole-3-glycerol_P_synth_dom"/>
</dbReference>
<dbReference type="NCBIfam" id="NF001373">
    <property type="entry name" value="PRK00278.1-6"/>
    <property type="match status" value="1"/>
</dbReference>
<dbReference type="FunFam" id="3.20.20.70:FF:000024">
    <property type="entry name" value="Indole-3-glycerol phosphate synthase"/>
    <property type="match status" value="1"/>
</dbReference>
<keyword evidence="7 9" id="KW-0057">Aromatic amino acid biosynthesis</keyword>
<dbReference type="PROSITE" id="PS00614">
    <property type="entry name" value="IGPS"/>
    <property type="match status" value="1"/>
</dbReference>
<gene>
    <name evidence="9" type="primary">trpC</name>
    <name evidence="11" type="ORF">CBW65_18290</name>
</gene>
<evidence type="ECO:0000256" key="3">
    <source>
        <dbReference type="ARBA" id="ARBA00008737"/>
    </source>
</evidence>
<dbReference type="InterPro" id="IPR011060">
    <property type="entry name" value="RibuloseP-bd_barrel"/>
</dbReference>
<dbReference type="GO" id="GO:0004425">
    <property type="term" value="F:indole-3-glycerol-phosphate synthase activity"/>
    <property type="evidence" value="ECO:0007669"/>
    <property type="project" value="UniProtKB-UniRule"/>
</dbReference>
<evidence type="ECO:0000256" key="9">
    <source>
        <dbReference type="HAMAP-Rule" id="MF_00134"/>
    </source>
</evidence>
<keyword evidence="6 9" id="KW-0822">Tryptophan biosynthesis</keyword>
<comment type="similarity">
    <text evidence="3 9">Belongs to the TrpC family.</text>
</comment>
<keyword evidence="4 9" id="KW-0028">Amino-acid biosynthesis</keyword>
<dbReference type="PANTHER" id="PTHR22854:SF2">
    <property type="entry name" value="INDOLE-3-GLYCEROL-PHOSPHATE SYNTHASE"/>
    <property type="match status" value="1"/>
</dbReference>
<dbReference type="UniPathway" id="UPA00035">
    <property type="reaction ID" value="UER00043"/>
</dbReference>